<feature type="compositionally biased region" description="Gly residues" evidence="1">
    <location>
        <begin position="41"/>
        <end position="55"/>
    </location>
</feature>
<keyword evidence="2" id="KW-1133">Transmembrane helix</keyword>
<organism evidence="3 4">
    <name type="scientific">Lapillicoccus jejuensis</name>
    <dbReference type="NCBI Taxonomy" id="402171"/>
    <lineage>
        <taxon>Bacteria</taxon>
        <taxon>Bacillati</taxon>
        <taxon>Actinomycetota</taxon>
        <taxon>Actinomycetes</taxon>
        <taxon>Micrococcales</taxon>
        <taxon>Intrasporangiaceae</taxon>
        <taxon>Lapillicoccus</taxon>
    </lineage>
</organism>
<feature type="region of interest" description="Disordered" evidence="1">
    <location>
        <begin position="33"/>
        <end position="55"/>
    </location>
</feature>
<keyword evidence="2" id="KW-0812">Transmembrane</keyword>
<reference evidence="3 4" key="1">
    <citation type="submission" date="2019-06" db="EMBL/GenBank/DDBJ databases">
        <title>Sequencing the genomes of 1000 actinobacteria strains.</title>
        <authorList>
            <person name="Klenk H.-P."/>
        </authorList>
    </citation>
    <scope>NUCLEOTIDE SEQUENCE [LARGE SCALE GENOMIC DNA]</scope>
    <source>
        <strain evidence="3 4">DSM 18607</strain>
    </source>
</reference>
<evidence type="ECO:0000256" key="2">
    <source>
        <dbReference type="SAM" id="Phobius"/>
    </source>
</evidence>
<evidence type="ECO:0000313" key="4">
    <source>
        <dbReference type="Proteomes" id="UP000317893"/>
    </source>
</evidence>
<keyword evidence="4" id="KW-1185">Reference proteome</keyword>
<name>A0A542E4N3_9MICO</name>
<sequence length="55" mass="5637">MEWWTWLVVVLGVAVLAVALFLGVQARRRRGGVIVDPSGGRKPGGPQGGGPGGTP</sequence>
<keyword evidence="2" id="KW-0472">Membrane</keyword>
<feature type="transmembrane region" description="Helical" evidence="2">
    <location>
        <begin position="6"/>
        <end position="24"/>
    </location>
</feature>
<evidence type="ECO:0000313" key="3">
    <source>
        <dbReference type="EMBL" id="TQJ10285.1"/>
    </source>
</evidence>
<comment type="caution">
    <text evidence="3">The sequence shown here is derived from an EMBL/GenBank/DDBJ whole genome shotgun (WGS) entry which is preliminary data.</text>
</comment>
<protein>
    <submittedName>
        <fullName evidence="3">Uncharacterized protein</fullName>
    </submittedName>
</protein>
<dbReference type="EMBL" id="VFMN01000001">
    <property type="protein sequence ID" value="TQJ10285.1"/>
    <property type="molecule type" value="Genomic_DNA"/>
</dbReference>
<dbReference type="RefSeq" id="WP_170185717.1">
    <property type="nucleotide sequence ID" value="NZ_BAAAPR010000015.1"/>
</dbReference>
<dbReference type="AlphaFoldDB" id="A0A542E4N3"/>
<accession>A0A542E4N3</accession>
<evidence type="ECO:0000256" key="1">
    <source>
        <dbReference type="SAM" id="MobiDB-lite"/>
    </source>
</evidence>
<proteinExistence type="predicted"/>
<gene>
    <name evidence="3" type="ORF">FB458_3405</name>
</gene>
<dbReference type="Proteomes" id="UP000317893">
    <property type="component" value="Unassembled WGS sequence"/>
</dbReference>